<protein>
    <recommendedName>
        <fullName evidence="1">DUF6504 domain-containing protein</fullName>
    </recommendedName>
</protein>
<evidence type="ECO:0000313" key="3">
    <source>
        <dbReference type="Proteomes" id="UP000234206"/>
    </source>
</evidence>
<evidence type="ECO:0000313" key="2">
    <source>
        <dbReference type="EMBL" id="PKZ41688.1"/>
    </source>
</evidence>
<organism evidence="2 3">
    <name type="scientific">Kytococcus schroeteri</name>
    <dbReference type="NCBI Taxonomy" id="138300"/>
    <lineage>
        <taxon>Bacteria</taxon>
        <taxon>Bacillati</taxon>
        <taxon>Actinomycetota</taxon>
        <taxon>Actinomycetes</taxon>
        <taxon>Micrococcales</taxon>
        <taxon>Kytococcaceae</taxon>
        <taxon>Kytococcus</taxon>
    </lineage>
</organism>
<feature type="domain" description="DUF6504" evidence="1">
    <location>
        <begin position="2"/>
        <end position="103"/>
    </location>
</feature>
<dbReference type="EMBL" id="PKIZ01000010">
    <property type="protein sequence ID" value="PKZ41688.1"/>
    <property type="molecule type" value="Genomic_DNA"/>
</dbReference>
<dbReference type="Pfam" id="PF20114">
    <property type="entry name" value="DUF6504"/>
    <property type="match status" value="1"/>
</dbReference>
<dbReference type="InterPro" id="IPR045443">
    <property type="entry name" value="DUF6504"/>
</dbReference>
<dbReference type="AlphaFoldDB" id="A0A2I1PAP0"/>
<dbReference type="Proteomes" id="UP000234206">
    <property type="component" value="Unassembled WGS sequence"/>
</dbReference>
<dbReference type="RefSeq" id="WP_070705672.1">
    <property type="nucleotide sequence ID" value="NZ_JBHLVH010000028.1"/>
</dbReference>
<dbReference type="OrthoDB" id="5243842at2"/>
<reference evidence="2 3" key="1">
    <citation type="submission" date="2017-12" db="EMBL/GenBank/DDBJ databases">
        <title>Phylogenetic diversity of female urinary microbiome.</title>
        <authorList>
            <person name="Thomas-White K."/>
            <person name="Wolfe A.J."/>
        </authorList>
    </citation>
    <scope>NUCLEOTIDE SEQUENCE [LARGE SCALE GENOMIC DNA]</scope>
    <source>
        <strain evidence="2 3">UMB1298</strain>
    </source>
</reference>
<accession>A0A2I1PAP0</accession>
<keyword evidence="3" id="KW-1185">Reference proteome</keyword>
<gene>
    <name evidence="2" type="ORF">CYJ76_06395</name>
</gene>
<sequence>MRRCAETVEVRTLRGACEAAGQPDAFVWRGRLYVVCEVLDRWRQRHPWWRYVTEAEGLALEAGSDQEVWRVEARAGRHSPAGVFDLVAPPAGVAAAWQLDRVVD</sequence>
<proteinExistence type="predicted"/>
<comment type="caution">
    <text evidence="2">The sequence shown here is derived from an EMBL/GenBank/DDBJ whole genome shotgun (WGS) entry which is preliminary data.</text>
</comment>
<evidence type="ECO:0000259" key="1">
    <source>
        <dbReference type="Pfam" id="PF20114"/>
    </source>
</evidence>
<name>A0A2I1PAP0_9MICO</name>